<accession>A0A396JK93</accession>
<evidence type="ECO:0000313" key="4">
    <source>
        <dbReference type="Proteomes" id="UP000265566"/>
    </source>
</evidence>
<name>A0A396JK93_MEDTR</name>
<feature type="transmembrane region" description="Helical" evidence="1">
    <location>
        <begin position="6"/>
        <end position="35"/>
    </location>
</feature>
<evidence type="ECO:0000256" key="1">
    <source>
        <dbReference type="SAM" id="Phobius"/>
    </source>
</evidence>
<evidence type="ECO:0000256" key="2">
    <source>
        <dbReference type="SAM" id="SignalP"/>
    </source>
</evidence>
<reference evidence="4" key="1">
    <citation type="journal article" date="2018" name="Nat. Plants">
        <title>Whole-genome landscape of Medicago truncatula symbiotic genes.</title>
        <authorList>
            <person name="Pecrix Y."/>
            <person name="Staton S.E."/>
            <person name="Sallet E."/>
            <person name="Lelandais-Briere C."/>
            <person name="Moreau S."/>
            <person name="Carrere S."/>
            <person name="Blein T."/>
            <person name="Jardinaud M.F."/>
            <person name="Latrasse D."/>
            <person name="Zouine M."/>
            <person name="Zahm M."/>
            <person name="Kreplak J."/>
            <person name="Mayjonade B."/>
            <person name="Satge C."/>
            <person name="Perez M."/>
            <person name="Cauet S."/>
            <person name="Marande W."/>
            <person name="Chantry-Darmon C."/>
            <person name="Lopez-Roques C."/>
            <person name="Bouchez O."/>
            <person name="Berard A."/>
            <person name="Debelle F."/>
            <person name="Munos S."/>
            <person name="Bendahmane A."/>
            <person name="Berges H."/>
            <person name="Niebel A."/>
            <person name="Buitink J."/>
            <person name="Frugier F."/>
            <person name="Benhamed M."/>
            <person name="Crespi M."/>
            <person name="Gouzy J."/>
            <person name="Gamas P."/>
        </authorList>
    </citation>
    <scope>NUCLEOTIDE SEQUENCE [LARGE SCALE GENOMIC DNA]</scope>
    <source>
        <strain evidence="4">cv. Jemalong A17</strain>
    </source>
</reference>
<comment type="caution">
    <text evidence="3">The sequence shown here is derived from an EMBL/GenBank/DDBJ whole genome shotgun (WGS) entry which is preliminary data.</text>
</comment>
<feature type="chain" id="PRO_5017402947" description="Transmembrane protein" evidence="2">
    <location>
        <begin position="22"/>
        <end position="74"/>
    </location>
</feature>
<organism evidence="3 4">
    <name type="scientific">Medicago truncatula</name>
    <name type="common">Barrel medic</name>
    <name type="synonym">Medicago tribuloides</name>
    <dbReference type="NCBI Taxonomy" id="3880"/>
    <lineage>
        <taxon>Eukaryota</taxon>
        <taxon>Viridiplantae</taxon>
        <taxon>Streptophyta</taxon>
        <taxon>Embryophyta</taxon>
        <taxon>Tracheophyta</taxon>
        <taxon>Spermatophyta</taxon>
        <taxon>Magnoliopsida</taxon>
        <taxon>eudicotyledons</taxon>
        <taxon>Gunneridae</taxon>
        <taxon>Pentapetalae</taxon>
        <taxon>rosids</taxon>
        <taxon>fabids</taxon>
        <taxon>Fabales</taxon>
        <taxon>Fabaceae</taxon>
        <taxon>Papilionoideae</taxon>
        <taxon>50 kb inversion clade</taxon>
        <taxon>NPAAA clade</taxon>
        <taxon>Hologalegina</taxon>
        <taxon>IRL clade</taxon>
        <taxon>Trifolieae</taxon>
        <taxon>Medicago</taxon>
    </lineage>
</organism>
<keyword evidence="2" id="KW-0732">Signal</keyword>
<dbReference type="AlphaFoldDB" id="A0A396JK93"/>
<dbReference type="Proteomes" id="UP000265566">
    <property type="component" value="Chromosome 1"/>
</dbReference>
<feature type="transmembrane region" description="Helical" evidence="1">
    <location>
        <begin position="56"/>
        <end position="73"/>
    </location>
</feature>
<feature type="signal peptide" evidence="2">
    <location>
        <begin position="1"/>
        <end position="21"/>
    </location>
</feature>
<evidence type="ECO:0008006" key="5">
    <source>
        <dbReference type="Google" id="ProtNLM"/>
    </source>
</evidence>
<sequence length="74" mass="8700">MGLHLWVHFFVSLVFPSAGFASISFSYEIVFVITLDLSSTKQIGIYLPILCRKMTKSIYFLHFIISWICYIFIW</sequence>
<keyword evidence="1" id="KW-1133">Transmembrane helix</keyword>
<dbReference type="EMBL" id="PSQE01000001">
    <property type="protein sequence ID" value="RHN78659.1"/>
    <property type="molecule type" value="Genomic_DNA"/>
</dbReference>
<gene>
    <name evidence="3" type="ORF">MtrunA17_Chr1g0168351</name>
</gene>
<evidence type="ECO:0000313" key="3">
    <source>
        <dbReference type="EMBL" id="RHN78659.1"/>
    </source>
</evidence>
<keyword evidence="1" id="KW-0812">Transmembrane</keyword>
<proteinExistence type="predicted"/>
<protein>
    <recommendedName>
        <fullName evidence="5">Transmembrane protein</fullName>
    </recommendedName>
</protein>
<dbReference type="Gramene" id="rna2293">
    <property type="protein sequence ID" value="RHN78659.1"/>
    <property type="gene ID" value="gene2293"/>
</dbReference>
<keyword evidence="1" id="KW-0472">Membrane</keyword>